<keyword evidence="1" id="KW-0732">Signal</keyword>
<dbReference type="SUPFAM" id="SSF52821">
    <property type="entry name" value="Rhodanese/Cell cycle control phosphatase"/>
    <property type="match status" value="1"/>
</dbReference>
<dbReference type="OrthoDB" id="9808735at2"/>
<dbReference type="SMART" id="SM00450">
    <property type="entry name" value="RHOD"/>
    <property type="match status" value="1"/>
</dbReference>
<comment type="caution">
    <text evidence="3">The sequence shown here is derived from an EMBL/GenBank/DDBJ whole genome shotgun (WGS) entry which is preliminary data.</text>
</comment>
<evidence type="ECO:0000313" key="4">
    <source>
        <dbReference type="Proteomes" id="UP000431264"/>
    </source>
</evidence>
<dbReference type="PANTHER" id="PTHR45431:SF3">
    <property type="entry name" value="RHODANESE-LIKE DOMAIN-CONTAINING PROTEIN 15, CHLOROPLASTIC"/>
    <property type="match status" value="1"/>
</dbReference>
<protein>
    <submittedName>
        <fullName evidence="3">Rhodanese-like domain-containing protein</fullName>
    </submittedName>
</protein>
<evidence type="ECO:0000259" key="2">
    <source>
        <dbReference type="PROSITE" id="PS50206"/>
    </source>
</evidence>
<dbReference type="PANTHER" id="PTHR45431">
    <property type="entry name" value="RHODANESE-LIKE DOMAIN-CONTAINING PROTEIN 15, CHLOROPLASTIC"/>
    <property type="match status" value="1"/>
</dbReference>
<dbReference type="PROSITE" id="PS51257">
    <property type="entry name" value="PROKAR_LIPOPROTEIN"/>
    <property type="match status" value="1"/>
</dbReference>
<dbReference type="EMBL" id="WQLW01000011">
    <property type="protein sequence ID" value="MVO10344.1"/>
    <property type="molecule type" value="Genomic_DNA"/>
</dbReference>
<dbReference type="InterPro" id="IPR036873">
    <property type="entry name" value="Rhodanese-like_dom_sf"/>
</dbReference>
<feature type="chain" id="PRO_5026348933" evidence="1">
    <location>
        <begin position="21"/>
        <end position="129"/>
    </location>
</feature>
<dbReference type="Proteomes" id="UP000431264">
    <property type="component" value="Unassembled WGS sequence"/>
</dbReference>
<feature type="signal peptide" evidence="1">
    <location>
        <begin position="1"/>
        <end position="20"/>
    </location>
</feature>
<keyword evidence="4" id="KW-1185">Reference proteome</keyword>
<dbReference type="Gene3D" id="3.40.250.10">
    <property type="entry name" value="Rhodanese-like domain"/>
    <property type="match status" value="1"/>
</dbReference>
<evidence type="ECO:0000256" key="1">
    <source>
        <dbReference type="SAM" id="SignalP"/>
    </source>
</evidence>
<accession>A0A6I4ITZ0</accession>
<dbReference type="InterPro" id="IPR001763">
    <property type="entry name" value="Rhodanese-like_dom"/>
</dbReference>
<evidence type="ECO:0000313" key="3">
    <source>
        <dbReference type="EMBL" id="MVO10344.1"/>
    </source>
</evidence>
<dbReference type="CDD" id="cd00158">
    <property type="entry name" value="RHOD"/>
    <property type="match status" value="1"/>
</dbReference>
<dbReference type="AlphaFoldDB" id="A0A6I4ITZ0"/>
<name>A0A6I4ITZ0_9FLAO</name>
<proteinExistence type="predicted"/>
<gene>
    <name evidence="3" type="ORF">GOQ30_14315</name>
</gene>
<dbReference type="InterPro" id="IPR052367">
    <property type="entry name" value="Thiosulfate_ST/Rhodanese-like"/>
</dbReference>
<sequence length="129" mass="14300">MKIKFGVVMLLFFMATSCVKSQTDKVQVVNATIFEEKMKEDGVQLIDVRTPQEFASGHLPNAININISDPDFEKKMQGLDKNKPVLVYCKSGGRSGRACSQLKDLEFTTIIDLDGGITDWQASGKPIEN</sequence>
<feature type="domain" description="Rhodanese" evidence="2">
    <location>
        <begin position="39"/>
        <end position="129"/>
    </location>
</feature>
<dbReference type="RefSeq" id="WP_140998771.1">
    <property type="nucleotide sequence ID" value="NZ_VDCZ01000011.1"/>
</dbReference>
<dbReference type="PROSITE" id="PS50206">
    <property type="entry name" value="RHODANESE_3"/>
    <property type="match status" value="1"/>
</dbReference>
<reference evidence="4" key="1">
    <citation type="submission" date="2019-05" db="EMBL/GenBank/DDBJ databases">
        <title>Flavobacterium profundi sp. nov., isolated from a deep-sea seamount.</title>
        <authorList>
            <person name="Zhang D.-C."/>
        </authorList>
    </citation>
    <scope>NUCLEOTIDE SEQUENCE [LARGE SCALE GENOMIC DNA]</scope>
    <source>
        <strain evidence="4">TP390</strain>
    </source>
</reference>
<dbReference type="Pfam" id="PF00581">
    <property type="entry name" value="Rhodanese"/>
    <property type="match status" value="1"/>
</dbReference>
<organism evidence="3 4">
    <name type="scientific">Flavobacterium profundi</name>
    <dbReference type="NCBI Taxonomy" id="1774945"/>
    <lineage>
        <taxon>Bacteria</taxon>
        <taxon>Pseudomonadati</taxon>
        <taxon>Bacteroidota</taxon>
        <taxon>Flavobacteriia</taxon>
        <taxon>Flavobacteriales</taxon>
        <taxon>Flavobacteriaceae</taxon>
        <taxon>Flavobacterium</taxon>
    </lineage>
</organism>